<reference evidence="9" key="1">
    <citation type="submission" date="2006-10" db="EMBL/GenBank/DDBJ databases">
        <authorList>
            <person name="Amadeo P."/>
            <person name="Zhao Q."/>
            <person name="Wortman J."/>
            <person name="Fraser-Liggett C."/>
            <person name="Carlton J."/>
        </authorList>
    </citation>
    <scope>NUCLEOTIDE SEQUENCE</scope>
    <source>
        <strain evidence="9">G3</strain>
    </source>
</reference>
<dbReference type="PANTHER" id="PTHR46621:SF1">
    <property type="entry name" value="SNRNA-ACTIVATING PROTEIN COMPLEX SUBUNIT 4"/>
    <property type="match status" value="1"/>
</dbReference>
<dbReference type="EMBL" id="DS113521">
    <property type="protein sequence ID" value="EAY02894.1"/>
    <property type="molecule type" value="Genomic_DNA"/>
</dbReference>
<dbReference type="Proteomes" id="UP000001542">
    <property type="component" value="Unassembled WGS sequence"/>
</dbReference>
<keyword evidence="2 9" id="KW-0238">DNA-binding</keyword>
<feature type="region of interest" description="Disordered" evidence="5">
    <location>
        <begin position="207"/>
        <end position="226"/>
    </location>
</feature>
<feature type="region of interest" description="Disordered" evidence="5">
    <location>
        <begin position="270"/>
        <end position="292"/>
    </location>
</feature>
<feature type="domain" description="HTH myb-type" evidence="8">
    <location>
        <begin position="151"/>
        <end position="206"/>
    </location>
</feature>
<proteinExistence type="predicted"/>
<dbReference type="GO" id="GO:0000981">
    <property type="term" value="F:DNA-binding transcription factor activity, RNA polymerase II-specific"/>
    <property type="evidence" value="ECO:0000318"/>
    <property type="project" value="GO_Central"/>
</dbReference>
<dbReference type="CDD" id="cd00167">
    <property type="entry name" value="SANT"/>
    <property type="match status" value="2"/>
</dbReference>
<dbReference type="InterPro" id="IPR017930">
    <property type="entry name" value="Myb_dom"/>
</dbReference>
<evidence type="ECO:0000256" key="5">
    <source>
        <dbReference type="SAM" id="MobiDB-lite"/>
    </source>
</evidence>
<feature type="compositionally biased region" description="Low complexity" evidence="5">
    <location>
        <begin position="276"/>
        <end position="292"/>
    </location>
</feature>
<dbReference type="STRING" id="5722.A2EWR4"/>
<feature type="domain" description="Myb-like" evidence="6">
    <location>
        <begin position="106"/>
        <end position="150"/>
    </location>
</feature>
<dbReference type="OrthoDB" id="39591at2759"/>
<dbReference type="PROSITE" id="PS51294">
    <property type="entry name" value="HTH_MYB"/>
    <property type="match status" value="2"/>
</dbReference>
<protein>
    <submittedName>
        <fullName evidence="9">Myb-like DNA-binding domain containing protein</fullName>
    </submittedName>
</protein>
<dbReference type="GO" id="GO:0000978">
    <property type="term" value="F:RNA polymerase II cis-regulatory region sequence-specific DNA binding"/>
    <property type="evidence" value="ECO:0000318"/>
    <property type="project" value="GO_Central"/>
</dbReference>
<feature type="domain" description="SANT" evidence="7">
    <location>
        <begin position="101"/>
        <end position="142"/>
    </location>
</feature>
<dbReference type="PROSITE" id="PS50090">
    <property type="entry name" value="MYB_LIKE"/>
    <property type="match status" value="2"/>
</dbReference>
<dbReference type="VEuPathDB" id="TrichDB:TVAG_168960"/>
<keyword evidence="4" id="KW-0539">Nucleus</keyword>
<organism evidence="9 10">
    <name type="scientific">Trichomonas vaginalis (strain ATCC PRA-98 / G3)</name>
    <dbReference type="NCBI Taxonomy" id="412133"/>
    <lineage>
        <taxon>Eukaryota</taxon>
        <taxon>Metamonada</taxon>
        <taxon>Parabasalia</taxon>
        <taxon>Trichomonadida</taxon>
        <taxon>Trichomonadidae</taxon>
        <taxon>Trichomonas</taxon>
    </lineage>
</organism>
<dbReference type="InParanoid" id="A2EWR4"/>
<reference evidence="9" key="2">
    <citation type="journal article" date="2007" name="Science">
        <title>Draft genome sequence of the sexually transmitted pathogen Trichomonas vaginalis.</title>
        <authorList>
            <person name="Carlton J.M."/>
            <person name="Hirt R.P."/>
            <person name="Silva J.C."/>
            <person name="Delcher A.L."/>
            <person name="Schatz M."/>
            <person name="Zhao Q."/>
            <person name="Wortman J.R."/>
            <person name="Bidwell S.L."/>
            <person name="Alsmark U.C.M."/>
            <person name="Besteiro S."/>
            <person name="Sicheritz-Ponten T."/>
            <person name="Noel C.J."/>
            <person name="Dacks J.B."/>
            <person name="Foster P.G."/>
            <person name="Simillion C."/>
            <person name="Van de Peer Y."/>
            <person name="Miranda-Saavedra D."/>
            <person name="Barton G.J."/>
            <person name="Westrop G.D."/>
            <person name="Mueller S."/>
            <person name="Dessi D."/>
            <person name="Fiori P.L."/>
            <person name="Ren Q."/>
            <person name="Paulsen I."/>
            <person name="Zhang H."/>
            <person name="Bastida-Corcuera F.D."/>
            <person name="Simoes-Barbosa A."/>
            <person name="Brown M.T."/>
            <person name="Hayes R.D."/>
            <person name="Mukherjee M."/>
            <person name="Okumura C.Y."/>
            <person name="Schneider R."/>
            <person name="Smith A.J."/>
            <person name="Vanacova S."/>
            <person name="Villalvazo M."/>
            <person name="Haas B.J."/>
            <person name="Pertea M."/>
            <person name="Feldblyum T.V."/>
            <person name="Utterback T.R."/>
            <person name="Shu C.L."/>
            <person name="Osoegawa K."/>
            <person name="de Jong P.J."/>
            <person name="Hrdy I."/>
            <person name="Horvathova L."/>
            <person name="Zubacova Z."/>
            <person name="Dolezal P."/>
            <person name="Malik S.B."/>
            <person name="Logsdon J.M. Jr."/>
            <person name="Henze K."/>
            <person name="Gupta A."/>
            <person name="Wang C.C."/>
            <person name="Dunne R.L."/>
            <person name="Upcroft J.A."/>
            <person name="Upcroft P."/>
            <person name="White O."/>
            <person name="Salzberg S.L."/>
            <person name="Tang P."/>
            <person name="Chiu C.-H."/>
            <person name="Lee Y.-S."/>
            <person name="Embley T.M."/>
            <person name="Coombs G.H."/>
            <person name="Mottram J.C."/>
            <person name="Tachezy J."/>
            <person name="Fraser-Liggett C.M."/>
            <person name="Johnson P.J."/>
        </authorList>
    </citation>
    <scope>NUCLEOTIDE SEQUENCE [LARGE SCALE GENOMIC DNA]</scope>
    <source>
        <strain evidence="9">G3</strain>
    </source>
</reference>
<evidence type="ECO:0000256" key="2">
    <source>
        <dbReference type="ARBA" id="ARBA00023125"/>
    </source>
</evidence>
<evidence type="ECO:0000313" key="9">
    <source>
        <dbReference type="EMBL" id="EAY02894.1"/>
    </source>
</evidence>
<gene>
    <name evidence="9" type="ORF">TVAG_168960</name>
</gene>
<evidence type="ECO:0000259" key="6">
    <source>
        <dbReference type="PROSITE" id="PS50090"/>
    </source>
</evidence>
<dbReference type="AlphaFoldDB" id="A2EWR4"/>
<evidence type="ECO:0000256" key="4">
    <source>
        <dbReference type="ARBA" id="ARBA00023242"/>
    </source>
</evidence>
<dbReference type="InterPro" id="IPR009057">
    <property type="entry name" value="Homeodomain-like_sf"/>
</dbReference>
<sequence>MLRTKSCYIAKGKDSCPLASVAYASLEAEAYCTAPNAMAICEKAICDQINRKISYEECCQILSFNAHNIVPATMISKVLHAFDYHMPDIGEPTETRNIDHRRCRMWRPEEDILLLAAIHKFGLGDWKSISQFVGGDRSRSQCSQRWGRALDPKITKLPWGAEEEQQLVDLVAELGEHSWANVAKRLGTRSDVQCRYRYYQISKRKPSLKAKPEIDSPPPQSPPSVMNYFVGQQNSLPKVEETIPLPTIAHVDILFGKNLFDCPIDELIPPLRPKSSRSSEPSSPNNISSYVI</sequence>
<evidence type="ECO:0000256" key="1">
    <source>
        <dbReference type="ARBA" id="ARBA00023015"/>
    </source>
</evidence>
<accession>A2EWR4</accession>
<keyword evidence="10" id="KW-1185">Reference proteome</keyword>
<evidence type="ECO:0000259" key="7">
    <source>
        <dbReference type="PROSITE" id="PS51293"/>
    </source>
</evidence>
<dbReference type="VEuPathDB" id="TrichDB:TVAGG3_0211480"/>
<dbReference type="Gene3D" id="1.10.10.60">
    <property type="entry name" value="Homeodomain-like"/>
    <property type="match status" value="2"/>
</dbReference>
<feature type="domain" description="HTH myb-type" evidence="8">
    <location>
        <begin position="97"/>
        <end position="146"/>
    </location>
</feature>
<dbReference type="InterPro" id="IPR001005">
    <property type="entry name" value="SANT/Myb"/>
</dbReference>
<dbReference type="SUPFAM" id="SSF46689">
    <property type="entry name" value="Homeodomain-like"/>
    <property type="match status" value="2"/>
</dbReference>
<dbReference type="SMART" id="SM00717">
    <property type="entry name" value="SANT"/>
    <property type="match status" value="2"/>
</dbReference>
<name>A2EWR4_TRIV3</name>
<dbReference type="GO" id="GO:0005634">
    <property type="term" value="C:nucleus"/>
    <property type="evidence" value="ECO:0000318"/>
    <property type="project" value="GO_Central"/>
</dbReference>
<dbReference type="KEGG" id="tva:4760738"/>
<dbReference type="PANTHER" id="PTHR46621">
    <property type="entry name" value="SNRNA-ACTIVATING PROTEIN COMPLEX SUBUNIT 4"/>
    <property type="match status" value="1"/>
</dbReference>
<dbReference type="PROSITE" id="PS51293">
    <property type="entry name" value="SANT"/>
    <property type="match status" value="1"/>
</dbReference>
<evidence type="ECO:0000256" key="3">
    <source>
        <dbReference type="ARBA" id="ARBA00023163"/>
    </source>
</evidence>
<evidence type="ECO:0000313" key="10">
    <source>
        <dbReference type="Proteomes" id="UP000001542"/>
    </source>
</evidence>
<dbReference type="SMR" id="A2EWR4"/>
<dbReference type="eggNOG" id="KOG0048">
    <property type="taxonomic scope" value="Eukaryota"/>
</dbReference>
<feature type="domain" description="Myb-like" evidence="6">
    <location>
        <begin position="151"/>
        <end position="202"/>
    </location>
</feature>
<keyword evidence="3" id="KW-0804">Transcription</keyword>
<dbReference type="InterPro" id="IPR051575">
    <property type="entry name" value="Myb-like_DNA-bd"/>
</dbReference>
<dbReference type="Pfam" id="PF00249">
    <property type="entry name" value="Myb_DNA-binding"/>
    <property type="match status" value="2"/>
</dbReference>
<dbReference type="InterPro" id="IPR017884">
    <property type="entry name" value="SANT_dom"/>
</dbReference>
<evidence type="ECO:0000259" key="8">
    <source>
        <dbReference type="PROSITE" id="PS51294"/>
    </source>
</evidence>
<dbReference type="GO" id="GO:0006355">
    <property type="term" value="P:regulation of DNA-templated transcription"/>
    <property type="evidence" value="ECO:0000318"/>
    <property type="project" value="GO_Central"/>
</dbReference>
<keyword evidence="1" id="KW-0805">Transcription regulation</keyword>
<dbReference type="RefSeq" id="XP_001315117.1">
    <property type="nucleotide sequence ID" value="XM_001315082.1"/>
</dbReference>